<dbReference type="CDD" id="cd00118">
    <property type="entry name" value="LysM"/>
    <property type="match status" value="1"/>
</dbReference>
<keyword evidence="4" id="KW-1185">Reference proteome</keyword>
<sequence length="206" mass="20382">MNSSQRRGLLTTAGATAGLALAAPGLPDAPRQLRGGEFADVLAGGTTLALAALAAWLLVAALLVLTAEHTGAGTTAARRLAPRWLAAGLTTGALVLGPTAQATPGDLDGLPLPDRASVAVTTAAPEAPAPAPAEAAPSVTVQAGDCLWDLARRHAPAGTPDAALARLTALWHEQNLAVIGADPDVLVPGQVLVVPTGLLVGTPVTP</sequence>
<keyword evidence="1" id="KW-0812">Transmembrane</keyword>
<dbReference type="Proteomes" id="UP001501057">
    <property type="component" value="Unassembled WGS sequence"/>
</dbReference>
<proteinExistence type="predicted"/>
<dbReference type="InterPro" id="IPR006311">
    <property type="entry name" value="TAT_signal"/>
</dbReference>
<evidence type="ECO:0000256" key="1">
    <source>
        <dbReference type="SAM" id="Phobius"/>
    </source>
</evidence>
<evidence type="ECO:0000313" key="3">
    <source>
        <dbReference type="EMBL" id="GAA1736796.1"/>
    </source>
</evidence>
<accession>A0ABP4VST4</accession>
<protein>
    <recommendedName>
        <fullName evidence="2">LysM domain-containing protein</fullName>
    </recommendedName>
</protein>
<dbReference type="InterPro" id="IPR036779">
    <property type="entry name" value="LysM_dom_sf"/>
</dbReference>
<keyword evidence="1" id="KW-1133">Transmembrane helix</keyword>
<name>A0ABP4VST4_9ACTN</name>
<organism evidence="3 4">
    <name type="scientific">Aeromicrobium alkaliterrae</name>
    <dbReference type="NCBI Taxonomy" id="302168"/>
    <lineage>
        <taxon>Bacteria</taxon>
        <taxon>Bacillati</taxon>
        <taxon>Actinomycetota</taxon>
        <taxon>Actinomycetes</taxon>
        <taxon>Propionibacteriales</taxon>
        <taxon>Nocardioidaceae</taxon>
        <taxon>Aeromicrobium</taxon>
    </lineage>
</organism>
<reference evidence="4" key="1">
    <citation type="journal article" date="2019" name="Int. J. Syst. Evol. Microbiol.">
        <title>The Global Catalogue of Microorganisms (GCM) 10K type strain sequencing project: providing services to taxonomists for standard genome sequencing and annotation.</title>
        <authorList>
            <consortium name="The Broad Institute Genomics Platform"/>
            <consortium name="The Broad Institute Genome Sequencing Center for Infectious Disease"/>
            <person name="Wu L."/>
            <person name="Ma J."/>
        </authorList>
    </citation>
    <scope>NUCLEOTIDE SEQUENCE [LARGE SCALE GENOMIC DNA]</scope>
    <source>
        <strain evidence="4">JCM 13518</strain>
    </source>
</reference>
<feature type="transmembrane region" description="Helical" evidence="1">
    <location>
        <begin position="46"/>
        <end position="65"/>
    </location>
</feature>
<evidence type="ECO:0000259" key="2">
    <source>
        <dbReference type="PROSITE" id="PS51782"/>
    </source>
</evidence>
<dbReference type="Gene3D" id="3.10.350.10">
    <property type="entry name" value="LysM domain"/>
    <property type="match status" value="1"/>
</dbReference>
<feature type="domain" description="LysM" evidence="2">
    <location>
        <begin position="137"/>
        <end position="194"/>
    </location>
</feature>
<dbReference type="EMBL" id="BAAAME010000004">
    <property type="protein sequence ID" value="GAA1736796.1"/>
    <property type="molecule type" value="Genomic_DNA"/>
</dbReference>
<dbReference type="PROSITE" id="PS51782">
    <property type="entry name" value="LYSM"/>
    <property type="match status" value="1"/>
</dbReference>
<comment type="caution">
    <text evidence="3">The sequence shown here is derived from an EMBL/GenBank/DDBJ whole genome shotgun (WGS) entry which is preliminary data.</text>
</comment>
<dbReference type="InterPro" id="IPR018392">
    <property type="entry name" value="LysM"/>
</dbReference>
<dbReference type="Pfam" id="PF01476">
    <property type="entry name" value="LysM"/>
    <property type="match status" value="1"/>
</dbReference>
<dbReference type="PROSITE" id="PS51318">
    <property type="entry name" value="TAT"/>
    <property type="match status" value="1"/>
</dbReference>
<keyword evidence="1" id="KW-0472">Membrane</keyword>
<gene>
    <name evidence="3" type="ORF">GCM10009710_16370</name>
</gene>
<evidence type="ECO:0000313" key="4">
    <source>
        <dbReference type="Proteomes" id="UP001501057"/>
    </source>
</evidence>
<dbReference type="RefSeq" id="WP_344199875.1">
    <property type="nucleotide sequence ID" value="NZ_BAAAME010000004.1"/>
</dbReference>